<reference evidence="2" key="2">
    <citation type="journal article" date="2021" name="PeerJ">
        <title>Extensive microbial diversity within the chicken gut microbiome revealed by metagenomics and culture.</title>
        <authorList>
            <person name="Gilroy R."/>
            <person name="Ravi A."/>
            <person name="Getino M."/>
            <person name="Pursley I."/>
            <person name="Horton D.L."/>
            <person name="Alikhan N.F."/>
            <person name="Baker D."/>
            <person name="Gharbi K."/>
            <person name="Hall N."/>
            <person name="Watson M."/>
            <person name="Adriaenssens E.M."/>
            <person name="Foster-Nyarko E."/>
            <person name="Jarju S."/>
            <person name="Secka A."/>
            <person name="Antonio M."/>
            <person name="Oren A."/>
            <person name="Chaudhuri R.R."/>
            <person name="La Ragione R."/>
            <person name="Hildebrand F."/>
            <person name="Pallen M.J."/>
        </authorList>
    </citation>
    <scope>NUCLEOTIDE SEQUENCE</scope>
    <source>
        <strain evidence="2">CHK195-4489</strain>
    </source>
</reference>
<name>A0A9D1IAQ0_9CLOT</name>
<feature type="signal peptide" evidence="1">
    <location>
        <begin position="1"/>
        <end position="21"/>
    </location>
</feature>
<dbReference type="AlphaFoldDB" id="A0A9D1IAQ0"/>
<gene>
    <name evidence="2" type="ORF">IAD50_07185</name>
</gene>
<feature type="chain" id="PRO_5039724456" evidence="1">
    <location>
        <begin position="22"/>
        <end position="969"/>
    </location>
</feature>
<dbReference type="EMBL" id="DVMM01000150">
    <property type="protein sequence ID" value="HIU30060.1"/>
    <property type="molecule type" value="Genomic_DNA"/>
</dbReference>
<protein>
    <submittedName>
        <fullName evidence="2">Uncharacterized protein</fullName>
    </submittedName>
</protein>
<dbReference type="Proteomes" id="UP000824089">
    <property type="component" value="Unassembled WGS sequence"/>
</dbReference>
<accession>A0A9D1IAQ0</accession>
<dbReference type="PROSITE" id="PS51257">
    <property type="entry name" value="PROKAR_LIPOPROTEIN"/>
    <property type="match status" value="1"/>
</dbReference>
<keyword evidence="1" id="KW-0732">Signal</keyword>
<proteinExistence type="predicted"/>
<organism evidence="2 3">
    <name type="scientific">Candidatus Egerieisoma faecipullorum</name>
    <dbReference type="NCBI Taxonomy" id="2840963"/>
    <lineage>
        <taxon>Bacteria</taxon>
        <taxon>Bacillati</taxon>
        <taxon>Bacillota</taxon>
        <taxon>Clostridia</taxon>
        <taxon>Eubacteriales</taxon>
        <taxon>Clostridiaceae</taxon>
        <taxon>Clostridiaceae incertae sedis</taxon>
        <taxon>Candidatus Egerieisoma</taxon>
    </lineage>
</organism>
<evidence type="ECO:0000313" key="2">
    <source>
        <dbReference type="EMBL" id="HIU30060.1"/>
    </source>
</evidence>
<reference evidence="2" key="1">
    <citation type="submission" date="2020-10" db="EMBL/GenBank/DDBJ databases">
        <authorList>
            <person name="Gilroy R."/>
        </authorList>
    </citation>
    <scope>NUCLEOTIDE SEQUENCE</scope>
    <source>
        <strain evidence="2">CHK195-4489</strain>
    </source>
</reference>
<sequence length="969" mass="110249">MKRNLCMLSFLMILTVCILCGCSEPPQTEWDTTTELSMPRTLRLGDGADSEPSVYEYNQEDGIFQLNNASSENGTVTLQKETVSAVNFNRRFTDGTTAYYEFAVQITDVVESPWNALYFGLRLDNASADATTQSGIWIAIQKDRIGMRTGTWPETTYMDIPDGIDFSKERRMYIEDDMAADTITVSAENDSGEKTELASVKIENGTINLYGPGSDTPAIRDTIADSIEETGYFNIWLHHMQDCAYLSDIKISGLEYENNMEVANMMNSRDVFADTWVSTDDEGRFTGTGNNTVNDKKVGIFYFLWHDGTSSQPIYDHTKAYYEGGSSKLIEMIQQGPLGFAHYWAEPYFGYYRSDDEWVIRKHTYQLTAAGIDFIFIDATNGQTYENTYETILKVWSKMREEGYRTPQIMFHCGNEVDLSRSSLMALWSNLYSRGRYEELWFKYDGKPLIFAPEEMYLELPDEIRSFFTFRRSWAYTGSEWYTKSDGKNAWPWADLYPQKPGKSPEGDVEQMIVMSGFWVNGSFGTNAGRSYHDGKQPANATDSDFGFSLYESGSSGKGYAFEEQFDYAIEQDPGLIMLIGWNEWWAGRWEAGAAVGQTIANTYTVTDNNEWTRHYYVDAFNPEFSRDIEPVKGLYNDNYYYQMAQNIRQYKGSRNVQTAFGQKSIDLNGSVGQWYAVGPEYRDYTGDTAHRDAESYVGQLHYTNETGRNDFAVCKVSKTEKYVYFYAECADTITEPSGTNWMNLFIDSDCDRNTGWYGYDYVLNRTQSGNTCSVMKFVNNSWEMEEIGRAEYVVKDNYIQIKVSASLIGVVSSFDFKWADNSVDGGDIMQFIDLGDTAPNDRFNYRYTTSKMKIRIPDALSKDMIVLKAGSYNAFVQREMVMLDSSNTKAVFMGDGQRLLVPKAFAEKTMGLDVSGETEFNHYGIKYVDISAALEASGKTVTRTDSMLVIASEPVSEEDLLTLYRALY</sequence>
<dbReference type="Gene3D" id="3.20.20.80">
    <property type="entry name" value="Glycosidases"/>
    <property type="match status" value="1"/>
</dbReference>
<evidence type="ECO:0000313" key="3">
    <source>
        <dbReference type="Proteomes" id="UP000824089"/>
    </source>
</evidence>
<evidence type="ECO:0000256" key="1">
    <source>
        <dbReference type="SAM" id="SignalP"/>
    </source>
</evidence>
<comment type="caution">
    <text evidence="2">The sequence shown here is derived from an EMBL/GenBank/DDBJ whole genome shotgun (WGS) entry which is preliminary data.</text>
</comment>